<accession>A0A0B7NAA4</accession>
<dbReference type="Proteomes" id="UP000054107">
    <property type="component" value="Unassembled WGS sequence"/>
</dbReference>
<gene>
    <name evidence="2" type="primary">PARPA_06239.1 scaffold 21360</name>
</gene>
<evidence type="ECO:0000256" key="1">
    <source>
        <dbReference type="SAM" id="MobiDB-lite"/>
    </source>
</evidence>
<feature type="compositionally biased region" description="Low complexity" evidence="1">
    <location>
        <begin position="533"/>
        <end position="592"/>
    </location>
</feature>
<dbReference type="EMBL" id="LN727601">
    <property type="protein sequence ID" value="CEP12305.1"/>
    <property type="molecule type" value="Genomic_DNA"/>
</dbReference>
<evidence type="ECO:0000313" key="3">
    <source>
        <dbReference type="Proteomes" id="UP000054107"/>
    </source>
</evidence>
<organism evidence="2 3">
    <name type="scientific">Parasitella parasitica</name>
    <dbReference type="NCBI Taxonomy" id="35722"/>
    <lineage>
        <taxon>Eukaryota</taxon>
        <taxon>Fungi</taxon>
        <taxon>Fungi incertae sedis</taxon>
        <taxon>Mucoromycota</taxon>
        <taxon>Mucoromycotina</taxon>
        <taxon>Mucoromycetes</taxon>
        <taxon>Mucorales</taxon>
        <taxon>Mucorineae</taxon>
        <taxon>Mucoraceae</taxon>
        <taxon>Parasitella</taxon>
    </lineage>
</organism>
<reference evidence="2 3" key="1">
    <citation type="submission" date="2014-09" db="EMBL/GenBank/DDBJ databases">
        <authorList>
            <person name="Ellenberger Sabrina"/>
        </authorList>
    </citation>
    <scope>NUCLEOTIDE SEQUENCE [LARGE SCALE GENOMIC DNA]</scope>
    <source>
        <strain evidence="2 3">CBS 412.66</strain>
    </source>
</reference>
<name>A0A0B7NAA4_9FUNG</name>
<proteinExistence type="predicted"/>
<evidence type="ECO:0000313" key="2">
    <source>
        <dbReference type="EMBL" id="CEP12305.1"/>
    </source>
</evidence>
<sequence length="604" mass="60677">MFLQDFIAACVVWVLLRFLVDVALPAPRMPLLACVGLLGVLDFNVVTFLGRAYVCSGCWCWAVVLWPRLLLGLAPDGVSLAGNSLGAPGATAASPGLVCLALPPAAFAVEPGAEPAPAKPDVVVLEPAAVVDLCSSPSASSSSSPVGLAIAPPPVIAEAVKPAATVESEDSVDVSAGVVLAPTACAVLSPPADAVLSPPGGTLLLSSAPFSVDLPAASCPTPVGLPVCAGGGPCRVVPLVEKIRPSVCPRVGNVFKKSLPCKPRRLVRKDLVVPSLWQEPMDVIVDAVLPGTCSVVSPSPAACFFRVAPDEGDSSWSGPVAVASTATAGKKCSRSCCARLRGFSPRSKRCARRGGRCWRQAGCVEVGAVPRLPAAGHVEKRVPRAVAVRRLRRGAKELLATHAASVAEAIKKARVVFAAFVAAKQAEDTRAARAAASLAPVSVAPASVPAAPAPLPAAPAPLSAAPAPLSAAPAPLSAAPAVKAVSEPIAAKADEIDAVSGGVKAGYRPPALLRPVSVVRPASFARPGASKPRSAGGVSRSVAGSGSVSSRPPVAAAKPCAGKKPPAIKAAANKAAASSDAKAAIAARPIAIPHRRRPEGASKE</sequence>
<dbReference type="AlphaFoldDB" id="A0A0B7NAA4"/>
<protein>
    <submittedName>
        <fullName evidence="2">Uncharacterized protein</fullName>
    </submittedName>
</protein>
<feature type="region of interest" description="Disordered" evidence="1">
    <location>
        <begin position="524"/>
        <end position="604"/>
    </location>
</feature>
<keyword evidence="3" id="KW-1185">Reference proteome</keyword>